<name>A0ABU9T9M1_9HYPH</name>
<dbReference type="NCBIfam" id="NF045677">
    <property type="entry name" value="FeRespRegIrr"/>
    <property type="match status" value="1"/>
</dbReference>
<keyword evidence="1" id="KW-0479">Metal-binding</keyword>
<comment type="caution">
    <text evidence="2">The sequence shown here is derived from an EMBL/GenBank/DDBJ whole genome shotgun (WGS) entry which is preliminary data.</text>
</comment>
<dbReference type="SUPFAM" id="SSF46785">
    <property type="entry name" value="Winged helix' DNA-binding domain"/>
    <property type="match status" value="1"/>
</dbReference>
<dbReference type="PANTHER" id="PTHR33202">
    <property type="entry name" value="ZINC UPTAKE REGULATION PROTEIN"/>
    <property type="match status" value="1"/>
</dbReference>
<dbReference type="EMBL" id="JBBMQO010000008">
    <property type="protein sequence ID" value="MEM5502834.1"/>
    <property type="molecule type" value="Genomic_DNA"/>
</dbReference>
<dbReference type="InterPro" id="IPR002481">
    <property type="entry name" value="FUR"/>
</dbReference>
<dbReference type="NCBIfam" id="NF045678">
    <property type="entry name" value="TransRegIrrA"/>
    <property type="match status" value="1"/>
</dbReference>
<evidence type="ECO:0000313" key="3">
    <source>
        <dbReference type="Proteomes" id="UP001477870"/>
    </source>
</evidence>
<evidence type="ECO:0000256" key="1">
    <source>
        <dbReference type="RuleBase" id="RU364037"/>
    </source>
</evidence>
<organism evidence="2 3">
    <name type="scientific">Ahrensia kielensis</name>
    <dbReference type="NCBI Taxonomy" id="76980"/>
    <lineage>
        <taxon>Bacteria</taxon>
        <taxon>Pseudomonadati</taxon>
        <taxon>Pseudomonadota</taxon>
        <taxon>Alphaproteobacteria</taxon>
        <taxon>Hyphomicrobiales</taxon>
        <taxon>Ahrensiaceae</taxon>
        <taxon>Ahrensia</taxon>
    </lineage>
</organism>
<evidence type="ECO:0000313" key="2">
    <source>
        <dbReference type="EMBL" id="MEM5502834.1"/>
    </source>
</evidence>
<accession>A0ABU9T9M1</accession>
<keyword evidence="1" id="KW-0963">Cytoplasm</keyword>
<keyword evidence="1" id="KW-0678">Repressor</keyword>
<keyword evidence="1" id="KW-0805">Transcription regulation</keyword>
<proteinExistence type="inferred from homology"/>
<keyword evidence="1" id="KW-0804">Transcription</keyword>
<reference evidence="2 3" key="1">
    <citation type="submission" date="2024-03" db="EMBL/GenBank/DDBJ databases">
        <title>Community enrichment and isolation of bacterial strains for fucoidan degradation.</title>
        <authorList>
            <person name="Sichert A."/>
        </authorList>
    </citation>
    <scope>NUCLEOTIDE SEQUENCE [LARGE SCALE GENOMIC DNA]</scope>
    <source>
        <strain evidence="2 3">AS62</strain>
    </source>
</reference>
<dbReference type="Gene3D" id="1.10.10.10">
    <property type="entry name" value="Winged helix-like DNA-binding domain superfamily/Winged helix DNA-binding domain"/>
    <property type="match status" value="1"/>
</dbReference>
<keyword evidence="1" id="KW-0238">DNA-binding</keyword>
<dbReference type="CDD" id="cd07153">
    <property type="entry name" value="Fur_like"/>
    <property type="match status" value="1"/>
</dbReference>
<protein>
    <recommendedName>
        <fullName evidence="1">Ferric uptake regulation protein</fullName>
    </recommendedName>
</protein>
<dbReference type="Proteomes" id="UP001477870">
    <property type="component" value="Unassembled WGS sequence"/>
</dbReference>
<dbReference type="InterPro" id="IPR036390">
    <property type="entry name" value="WH_DNA-bd_sf"/>
</dbReference>
<comment type="subunit">
    <text evidence="1">Homodimer.</text>
</comment>
<comment type="similarity">
    <text evidence="1">Belongs to the Fur family.</text>
</comment>
<keyword evidence="3" id="KW-1185">Reference proteome</keyword>
<keyword evidence="1" id="KW-0408">Iron</keyword>
<dbReference type="InterPro" id="IPR036388">
    <property type="entry name" value="WH-like_DNA-bd_sf"/>
</dbReference>
<gene>
    <name evidence="2" type="primary">irrA</name>
    <name evidence="1" type="synonym">fur</name>
    <name evidence="2" type="ORF">WNY59_14675</name>
</gene>
<sequence length="145" mass="16357">MIKTNKDVKINERNVRGMLNAAGLRPTRQRLALAEMLFLEDDRHVAAEDLHKQAVENGVPVSLATVYNTLHQFTEAGLLRILAIEGQRTYFDTNTSDHHHYFVQDSNDVMDVPDGVITVDNLPIPPEGMEIANVDIVIRLRKKLS</sequence>
<dbReference type="Pfam" id="PF01475">
    <property type="entry name" value="FUR"/>
    <property type="match status" value="1"/>
</dbReference>
<comment type="subcellular location">
    <subcellularLocation>
        <location evidence="1">Cytoplasm</location>
    </subcellularLocation>
</comment>
<dbReference type="PANTHER" id="PTHR33202:SF7">
    <property type="entry name" value="FERRIC UPTAKE REGULATION PROTEIN"/>
    <property type="match status" value="1"/>
</dbReference>
<keyword evidence="1" id="KW-0862">Zinc</keyword>
<dbReference type="RefSeq" id="WP_342849050.1">
    <property type="nucleotide sequence ID" value="NZ_JBBMQO010000008.1"/>
</dbReference>